<keyword evidence="3" id="KW-1185">Reference proteome</keyword>
<dbReference type="OrthoDB" id="1094211at2"/>
<sequence length="111" mass="11954">MYKKDGFITPSEHVNFLAKNLFGACGQIVNGAIAYLAPDGGGPVTPHTHATDHLFIVTQGEAKVLLDGQERIIRENEAFVVKGGIPHSVWNNAQAETVMIGITLKNNENGK</sequence>
<dbReference type="InterPro" id="IPR011051">
    <property type="entry name" value="RmlC_Cupin_sf"/>
</dbReference>
<dbReference type="eggNOG" id="COG1917">
    <property type="taxonomic scope" value="Bacteria"/>
</dbReference>
<gene>
    <name evidence="2" type="ORF">ALIPUT_00897</name>
</gene>
<proteinExistence type="predicted"/>
<dbReference type="InterPro" id="IPR013096">
    <property type="entry name" value="Cupin_2"/>
</dbReference>
<organism evidence="2 3">
    <name type="scientific">Alistipes putredinis DSM 17216</name>
    <dbReference type="NCBI Taxonomy" id="445970"/>
    <lineage>
        <taxon>Bacteria</taxon>
        <taxon>Pseudomonadati</taxon>
        <taxon>Bacteroidota</taxon>
        <taxon>Bacteroidia</taxon>
        <taxon>Bacteroidales</taxon>
        <taxon>Rikenellaceae</taxon>
        <taxon>Alistipes</taxon>
    </lineage>
</organism>
<feature type="domain" description="Cupin type-2" evidence="1">
    <location>
        <begin position="38"/>
        <end position="100"/>
    </location>
</feature>
<evidence type="ECO:0000313" key="2">
    <source>
        <dbReference type="EMBL" id="EDS03840.1"/>
    </source>
</evidence>
<dbReference type="Gene3D" id="2.60.120.10">
    <property type="entry name" value="Jelly Rolls"/>
    <property type="match status" value="1"/>
</dbReference>
<dbReference type="EMBL" id="ABFK02000017">
    <property type="protein sequence ID" value="EDS03840.1"/>
    <property type="molecule type" value="Genomic_DNA"/>
</dbReference>
<accession>B0MUW7</accession>
<evidence type="ECO:0000259" key="1">
    <source>
        <dbReference type="Pfam" id="PF07883"/>
    </source>
</evidence>
<dbReference type="RefSeq" id="WP_004329710.1">
    <property type="nucleotide sequence ID" value="NZ_DS499580.1"/>
</dbReference>
<dbReference type="AlphaFoldDB" id="B0MUW7"/>
<reference evidence="2" key="2">
    <citation type="submission" date="2013-09" db="EMBL/GenBank/DDBJ databases">
        <title>Draft genome sequence of Alistipes putredinis (DSM 17216).</title>
        <authorList>
            <person name="Sudarsanam P."/>
            <person name="Ley R."/>
            <person name="Guruge J."/>
            <person name="Turnbaugh P.J."/>
            <person name="Mahowald M."/>
            <person name="Liep D."/>
            <person name="Gordon J."/>
        </authorList>
    </citation>
    <scope>NUCLEOTIDE SEQUENCE</scope>
    <source>
        <strain evidence="2">DSM 17216</strain>
    </source>
</reference>
<dbReference type="GeneID" id="73803861"/>
<protein>
    <submittedName>
        <fullName evidence="2">Cupin domain protein</fullName>
    </submittedName>
</protein>
<reference evidence="2" key="1">
    <citation type="submission" date="2007-10" db="EMBL/GenBank/DDBJ databases">
        <authorList>
            <person name="Fulton L."/>
            <person name="Clifton S."/>
            <person name="Fulton B."/>
            <person name="Xu J."/>
            <person name="Minx P."/>
            <person name="Pepin K.H."/>
            <person name="Johnson M."/>
            <person name="Thiruvilangam P."/>
            <person name="Bhonagiri V."/>
            <person name="Nash W.E."/>
            <person name="Mardis E.R."/>
            <person name="Wilson R.K."/>
        </authorList>
    </citation>
    <scope>NUCLEOTIDE SEQUENCE [LARGE SCALE GENOMIC DNA]</scope>
    <source>
        <strain evidence="2">DSM 17216</strain>
    </source>
</reference>
<dbReference type="InterPro" id="IPR014710">
    <property type="entry name" value="RmlC-like_jellyroll"/>
</dbReference>
<evidence type="ECO:0000313" key="3">
    <source>
        <dbReference type="Proteomes" id="UP000005819"/>
    </source>
</evidence>
<dbReference type="HOGENOM" id="CLU_178492_0_0_10"/>
<comment type="caution">
    <text evidence="2">The sequence shown here is derived from an EMBL/GenBank/DDBJ whole genome shotgun (WGS) entry which is preliminary data.</text>
</comment>
<dbReference type="Pfam" id="PF07883">
    <property type="entry name" value="Cupin_2"/>
    <property type="match status" value="1"/>
</dbReference>
<dbReference type="Proteomes" id="UP000005819">
    <property type="component" value="Unassembled WGS sequence"/>
</dbReference>
<dbReference type="SUPFAM" id="SSF51182">
    <property type="entry name" value="RmlC-like cupins"/>
    <property type="match status" value="1"/>
</dbReference>
<name>B0MUW7_9BACT</name>